<dbReference type="InterPro" id="IPR050167">
    <property type="entry name" value="Ser_Thr_protein_kinase"/>
</dbReference>
<comment type="function">
    <text evidence="1">Component of the EKC/KEOPS complex that is required for the formation of a threonylcarbamoyl group on adenosine at position 37 (t(6)A37) in tRNAs that read codons beginning with adenine. The complex is probably involved in the transfer of the threonylcarbamoyl moiety of threonylcarbamoyl-AMP (TC-AMP) to the N6 group of A37. BUD32 has ATPase activity in the context of the EKC/KEOPS complex and likely plays a supporting role to the catalytic subunit KAE1. The EKC/KEOPS complex also promotes both telomere uncapping and telomere elongation. The complex is required for efficient recruitment of transcriptional coactivators.</text>
</comment>
<dbReference type="PANTHER" id="PTHR23257">
    <property type="entry name" value="SERINE-THREONINE PROTEIN KINASE"/>
    <property type="match status" value="1"/>
</dbReference>
<evidence type="ECO:0000256" key="1">
    <source>
        <dbReference type="ARBA" id="ARBA00003747"/>
    </source>
</evidence>
<accession>A0ABP0C550</accession>
<dbReference type="Gene3D" id="1.10.510.10">
    <property type="entry name" value="Transferase(Phosphotransferase) domain 1"/>
    <property type="match status" value="1"/>
</dbReference>
<dbReference type="InterPro" id="IPR001245">
    <property type="entry name" value="Ser-Thr/Tyr_kinase_cat_dom"/>
</dbReference>
<dbReference type="InterPro" id="IPR000719">
    <property type="entry name" value="Prot_kinase_dom"/>
</dbReference>
<comment type="catalytic activity">
    <reaction evidence="8">
        <text>L-threonyl-[protein] + ATP = O-phospho-L-threonyl-[protein] + ADP + H(+)</text>
        <dbReference type="Rhea" id="RHEA:46608"/>
        <dbReference type="Rhea" id="RHEA-COMP:11060"/>
        <dbReference type="Rhea" id="RHEA-COMP:11605"/>
        <dbReference type="ChEBI" id="CHEBI:15378"/>
        <dbReference type="ChEBI" id="CHEBI:30013"/>
        <dbReference type="ChEBI" id="CHEBI:30616"/>
        <dbReference type="ChEBI" id="CHEBI:61977"/>
        <dbReference type="ChEBI" id="CHEBI:456216"/>
        <dbReference type="EC" id="2.7.11.1"/>
    </reaction>
</comment>
<evidence type="ECO:0000313" key="12">
    <source>
        <dbReference type="Proteomes" id="UP001642405"/>
    </source>
</evidence>
<dbReference type="SUPFAM" id="SSF56112">
    <property type="entry name" value="Protein kinase-like (PK-like)"/>
    <property type="match status" value="1"/>
</dbReference>
<dbReference type="Pfam" id="PF07714">
    <property type="entry name" value="PK_Tyr_Ser-Thr"/>
    <property type="match status" value="1"/>
</dbReference>
<keyword evidence="12" id="KW-1185">Reference proteome</keyword>
<evidence type="ECO:0000256" key="4">
    <source>
        <dbReference type="ARBA" id="ARBA00013948"/>
    </source>
</evidence>
<dbReference type="InterPro" id="IPR011009">
    <property type="entry name" value="Kinase-like_dom_sf"/>
</dbReference>
<evidence type="ECO:0000256" key="3">
    <source>
        <dbReference type="ARBA" id="ARBA00012513"/>
    </source>
</evidence>
<dbReference type="InterPro" id="IPR008266">
    <property type="entry name" value="Tyr_kinase_AS"/>
</dbReference>
<protein>
    <recommendedName>
        <fullName evidence="5">EKC/KEOPS complex subunit BUD32</fullName>
        <ecNumber evidence="3">2.7.11.1</ecNumber>
    </recommendedName>
    <alternativeName>
        <fullName evidence="6 7">Atypical Serine/threonine protein kinase BUD32</fullName>
    </alternativeName>
    <alternativeName>
        <fullName evidence="4">EKC/KEOPS complex subunit bud32</fullName>
    </alternativeName>
</protein>
<dbReference type="PROSITE" id="PS50011">
    <property type="entry name" value="PROTEIN_KINASE_DOM"/>
    <property type="match status" value="1"/>
</dbReference>
<reference evidence="11 12" key="1">
    <citation type="submission" date="2024-01" db="EMBL/GenBank/DDBJ databases">
        <authorList>
            <person name="Allen C."/>
            <person name="Tagirdzhanova G."/>
        </authorList>
    </citation>
    <scope>NUCLEOTIDE SEQUENCE [LARGE SCALE GENOMIC DNA]</scope>
</reference>
<comment type="subunit">
    <text evidence="2">Component of the EKC/KEOPS complex composed of at least BUD32, CGI121, GON7, KAE1 and PCC1; the whole complex dimerizes.</text>
</comment>
<evidence type="ECO:0000256" key="6">
    <source>
        <dbReference type="ARBA" id="ARBA00030980"/>
    </source>
</evidence>
<evidence type="ECO:0000256" key="8">
    <source>
        <dbReference type="ARBA" id="ARBA00047899"/>
    </source>
</evidence>
<dbReference type="PROSITE" id="PS00109">
    <property type="entry name" value="PROTEIN_KINASE_TYR"/>
    <property type="match status" value="1"/>
</dbReference>
<dbReference type="EMBL" id="CAWUHB010000037">
    <property type="protein sequence ID" value="CAK7226770.1"/>
    <property type="molecule type" value="Genomic_DNA"/>
</dbReference>
<comment type="catalytic activity">
    <reaction evidence="9">
        <text>L-seryl-[protein] + ATP = O-phospho-L-seryl-[protein] + ADP + H(+)</text>
        <dbReference type="Rhea" id="RHEA:17989"/>
        <dbReference type="Rhea" id="RHEA-COMP:9863"/>
        <dbReference type="Rhea" id="RHEA-COMP:11604"/>
        <dbReference type="ChEBI" id="CHEBI:15378"/>
        <dbReference type="ChEBI" id="CHEBI:29999"/>
        <dbReference type="ChEBI" id="CHEBI:30616"/>
        <dbReference type="ChEBI" id="CHEBI:83421"/>
        <dbReference type="ChEBI" id="CHEBI:456216"/>
        <dbReference type="EC" id="2.7.11.1"/>
    </reaction>
</comment>
<proteinExistence type="predicted"/>
<sequence length="295" mass="32714">MVWPIPENPTFGAIVGAGGSCFVSFVDENTVHKSHEIWVDGRQRSLRSQSAENEIAREAAVFERLGQVGTRTAHPCIITFYGVDEIAPGVHALRLERAPLGSLRDYIQTHADAAPPESTRLRMSMQVAQGLAHAHACGVIHCDVSCRNVLVFDSHGKDDKDDKGDKKGKEDQGGLHVKICDWAGSIIKGHELYSKRGTYEEMQYELPCRGRVLGETPVLECEIFALGSAIYEIMAWARPFQGLSNDEVEQRYAREEFSSLDGIAVAGIIDKCWHEQYGSIQEVVDELSLYISTHN</sequence>
<evidence type="ECO:0000256" key="9">
    <source>
        <dbReference type="ARBA" id="ARBA00048679"/>
    </source>
</evidence>
<evidence type="ECO:0000256" key="5">
    <source>
        <dbReference type="ARBA" id="ARBA00019973"/>
    </source>
</evidence>
<feature type="domain" description="Protein kinase" evidence="10">
    <location>
        <begin position="9"/>
        <end position="295"/>
    </location>
</feature>
<evidence type="ECO:0000313" key="11">
    <source>
        <dbReference type="EMBL" id="CAK7226770.1"/>
    </source>
</evidence>
<evidence type="ECO:0000256" key="7">
    <source>
        <dbReference type="ARBA" id="ARBA00033194"/>
    </source>
</evidence>
<gene>
    <name evidence="11" type="ORF">SCUCBS95973_006310</name>
</gene>
<organism evidence="11 12">
    <name type="scientific">Sporothrix curviconia</name>
    <dbReference type="NCBI Taxonomy" id="1260050"/>
    <lineage>
        <taxon>Eukaryota</taxon>
        <taxon>Fungi</taxon>
        <taxon>Dikarya</taxon>
        <taxon>Ascomycota</taxon>
        <taxon>Pezizomycotina</taxon>
        <taxon>Sordariomycetes</taxon>
        <taxon>Sordariomycetidae</taxon>
        <taxon>Ophiostomatales</taxon>
        <taxon>Ophiostomataceae</taxon>
        <taxon>Sporothrix</taxon>
    </lineage>
</organism>
<name>A0ABP0C550_9PEZI</name>
<dbReference type="Proteomes" id="UP001642405">
    <property type="component" value="Unassembled WGS sequence"/>
</dbReference>
<evidence type="ECO:0000259" key="10">
    <source>
        <dbReference type="PROSITE" id="PS50011"/>
    </source>
</evidence>
<comment type="caution">
    <text evidence="11">The sequence shown here is derived from an EMBL/GenBank/DDBJ whole genome shotgun (WGS) entry which is preliminary data.</text>
</comment>
<dbReference type="EC" id="2.7.11.1" evidence="3"/>
<evidence type="ECO:0000256" key="2">
    <source>
        <dbReference type="ARBA" id="ARBA00011534"/>
    </source>
</evidence>